<dbReference type="OrthoDB" id="448080at2759"/>
<protein>
    <submittedName>
        <fullName evidence="1">Uncharacterized protein</fullName>
    </submittedName>
</protein>
<gene>
    <name evidence="1" type="ORF">Pmar_PMAR017771</name>
</gene>
<reference evidence="1 2" key="1">
    <citation type="submission" date="2008-07" db="EMBL/GenBank/DDBJ databases">
        <authorList>
            <person name="El-Sayed N."/>
            <person name="Caler E."/>
            <person name="Inman J."/>
            <person name="Amedeo P."/>
            <person name="Hass B."/>
            <person name="Wortman J."/>
        </authorList>
    </citation>
    <scope>NUCLEOTIDE SEQUENCE [LARGE SCALE GENOMIC DNA]</scope>
    <source>
        <strain evidence="2">ATCC 50983 / TXsc</strain>
    </source>
</reference>
<name>C5L3Y4_PERM5</name>
<dbReference type="InParanoid" id="C5L3Y4"/>
<dbReference type="RefSeq" id="XP_002776897.1">
    <property type="nucleotide sequence ID" value="XM_002776851.1"/>
</dbReference>
<keyword evidence="2" id="KW-1185">Reference proteome</keyword>
<organism evidence="2">
    <name type="scientific">Perkinsus marinus (strain ATCC 50983 / TXsc)</name>
    <dbReference type="NCBI Taxonomy" id="423536"/>
    <lineage>
        <taxon>Eukaryota</taxon>
        <taxon>Sar</taxon>
        <taxon>Alveolata</taxon>
        <taxon>Perkinsozoa</taxon>
        <taxon>Perkinsea</taxon>
        <taxon>Perkinsida</taxon>
        <taxon>Perkinsidae</taxon>
        <taxon>Perkinsus</taxon>
    </lineage>
</organism>
<evidence type="ECO:0000313" key="1">
    <source>
        <dbReference type="EMBL" id="EER08713.1"/>
    </source>
</evidence>
<dbReference type="AlphaFoldDB" id="C5L3Y4"/>
<evidence type="ECO:0000313" key="2">
    <source>
        <dbReference type="Proteomes" id="UP000007800"/>
    </source>
</evidence>
<dbReference type="GeneID" id="9042780"/>
<accession>C5L3Y4</accession>
<dbReference type="Proteomes" id="UP000007800">
    <property type="component" value="Unassembled WGS sequence"/>
</dbReference>
<proteinExistence type="predicted"/>
<sequence>MRPDYIARLIIADDLRLKDEYKESLKPRPKSTVPSKEKVTTWWKTMDPVDMEAWERDRFLKAQIPFKRMRHVEADVKAWKMRPGNKLRPALGVQLIELIENSNNVVTLAHLMSPFCYVGEHALFRGDYKATAADICAKAVVRLRKKKIESCIVVITQSLSRLTLTAEVHRAWDSVLLPAISGLKTKDLAKQAVLPPHLRMAKSECTEFDLAVLILRALVQSGFLPRTVAEIEKLCQLLGKSLKSAKSVKVQSAGMLARLMMRAEVNDTALIAQLLNSVDRWQEEGTTRRELAVAGGSLIFARAHFSREPLSKKELKVVDALWNRCKDVVDDLSQGERLLLLNAIHATGSPSILENDADYETALRRHLLPE</sequence>
<dbReference type="EMBL" id="GG678922">
    <property type="protein sequence ID" value="EER08713.1"/>
    <property type="molecule type" value="Genomic_DNA"/>
</dbReference>